<sequence length="1018" mass="115191">MAELAAFAVAGNVLQFLQAGAEFVTKAYQIYESKSDALADLVELRKTTIDLQRILHDLQTTPQVRSKDASKKPPQEFVSLAADCSKLTENLLQTLATAGVGDNGKRMGAVATAFRTTWHKSEIQRLKERIGGYRMQLAANLIISLREMAIQSTTQQADILFELRQLRKDLTGPNLEQPDQVLDSASTSKLAPGDTLVYLISESLHPEGRERQAELLRSAMKTQLHHFHDVGRFRPTRDGWLQVSEDREERLHADFMASLDYKERDHRELAISDPYQDTFRWIFPDRHRSELRDRKDPLFTQWLESTALPMYWITGKAGSGKSTLMKYIADFAGNGEGAQTCLEHLGKWSGDDAKLVTATFYFWASGATVQASRRALFQSLLMQILKRFPNLVVEIAPAVWETACLFESTISNPWPEEDLYKLLLSATKVLSRKGFKTCFFIDGLDEFDGDPTMLIQVCRKLLEIPNVKLCVSSRPWLVFEDAFKQAPNLLLQDLTYPDIKHFVVSSFSDNEGFRRLRLREPLYAESLMDQITEKSSGVFLWVQLVVKSLLAGLFHDDRISDLKRRLDLLPPDLEHLYVTILHDLDPFYYEHASQYFKLLLGSDEPPDALLISFADEEGADFAVQMSTGPITLSQQDVRIETLKRRLNSRCKGLLEVGPNHKVGFLHRSVRDFLDDQDMIKRMDEATKDYDCFLQLCSASLAMLKISGRGAGKAIVHKWVTQCLRNAAKVGQHKSKMIQIISCLERVIKETQSDQEIQTIYSLFPNIDRLSPWVDHMCGTSFLALAARFGVADYVRARAIEGCMAEDYCDNQDRDYGAIMRTKKASPGIKPRNLGAKLLGRLRRKAGGGSAAENKPVQDDSVQFAPSSGKCWPLLLDATCTDPPNTRIFHCLLERGADLNLVFHQNGATVWSEIAGAALIAGCMSGNYNWVQWVPILRLCMKYGAKVDRHLVDRVFLRLYRAPRGWMGKERAYVILDCVANELDGLALEYLRGEKEVANYEWEKRNFNKTPPESIEGEA</sequence>
<dbReference type="InterPro" id="IPR056693">
    <property type="entry name" value="DUF7791"/>
</dbReference>
<dbReference type="InterPro" id="IPR027417">
    <property type="entry name" value="P-loop_NTPase"/>
</dbReference>
<dbReference type="PANTHER" id="PTHR10039">
    <property type="entry name" value="AMELOGENIN"/>
    <property type="match status" value="1"/>
</dbReference>
<gene>
    <name evidence="4" type="ORF">QBC37DRAFT_14308</name>
</gene>
<evidence type="ECO:0000313" key="4">
    <source>
        <dbReference type="EMBL" id="KAK4211350.1"/>
    </source>
</evidence>
<keyword evidence="5" id="KW-1185">Reference proteome</keyword>
<dbReference type="Pfam" id="PF25053">
    <property type="entry name" value="DUF7791"/>
    <property type="match status" value="1"/>
</dbReference>
<dbReference type="Pfam" id="PF24883">
    <property type="entry name" value="NPHP3_N"/>
    <property type="match status" value="1"/>
</dbReference>
<dbReference type="EMBL" id="MU858151">
    <property type="protein sequence ID" value="KAK4211350.1"/>
    <property type="molecule type" value="Genomic_DNA"/>
</dbReference>
<reference evidence="4" key="2">
    <citation type="submission" date="2023-05" db="EMBL/GenBank/DDBJ databases">
        <authorList>
            <consortium name="Lawrence Berkeley National Laboratory"/>
            <person name="Steindorff A."/>
            <person name="Hensen N."/>
            <person name="Bonometti L."/>
            <person name="Westerberg I."/>
            <person name="Brannstrom I.O."/>
            <person name="Guillou S."/>
            <person name="Cros-Aarteil S."/>
            <person name="Calhoun S."/>
            <person name="Haridas S."/>
            <person name="Kuo A."/>
            <person name="Mondo S."/>
            <person name="Pangilinan J."/>
            <person name="Riley R."/>
            <person name="Labutti K."/>
            <person name="Andreopoulos B."/>
            <person name="Lipzen A."/>
            <person name="Chen C."/>
            <person name="Yanf M."/>
            <person name="Daum C."/>
            <person name="Ng V."/>
            <person name="Clum A."/>
            <person name="Ohm R."/>
            <person name="Martin F."/>
            <person name="Silar P."/>
            <person name="Natvig D."/>
            <person name="Lalanne C."/>
            <person name="Gautier V."/>
            <person name="Ament-Velasquez S.L."/>
            <person name="Kruys A."/>
            <person name="Hutchinson M.I."/>
            <person name="Powell A.J."/>
            <person name="Barry K."/>
            <person name="Miller A.N."/>
            <person name="Grigoriev I.V."/>
            <person name="Debuchy R."/>
            <person name="Gladieux P."/>
            <person name="Thoren M.H."/>
            <person name="Johannesson H."/>
        </authorList>
    </citation>
    <scope>NUCLEOTIDE SEQUENCE</scope>
    <source>
        <strain evidence="4">PSN293</strain>
    </source>
</reference>
<reference evidence="4" key="1">
    <citation type="journal article" date="2023" name="Mol. Phylogenet. Evol.">
        <title>Genome-scale phylogeny and comparative genomics of the fungal order Sordariales.</title>
        <authorList>
            <person name="Hensen N."/>
            <person name="Bonometti L."/>
            <person name="Westerberg I."/>
            <person name="Brannstrom I.O."/>
            <person name="Guillou S."/>
            <person name="Cros-Aarteil S."/>
            <person name="Calhoun S."/>
            <person name="Haridas S."/>
            <person name="Kuo A."/>
            <person name="Mondo S."/>
            <person name="Pangilinan J."/>
            <person name="Riley R."/>
            <person name="LaButti K."/>
            <person name="Andreopoulos B."/>
            <person name="Lipzen A."/>
            <person name="Chen C."/>
            <person name="Yan M."/>
            <person name="Daum C."/>
            <person name="Ng V."/>
            <person name="Clum A."/>
            <person name="Steindorff A."/>
            <person name="Ohm R.A."/>
            <person name="Martin F."/>
            <person name="Silar P."/>
            <person name="Natvig D.O."/>
            <person name="Lalanne C."/>
            <person name="Gautier V."/>
            <person name="Ament-Velasquez S.L."/>
            <person name="Kruys A."/>
            <person name="Hutchinson M.I."/>
            <person name="Powell A.J."/>
            <person name="Barry K."/>
            <person name="Miller A.N."/>
            <person name="Grigoriev I.V."/>
            <person name="Debuchy R."/>
            <person name="Gladieux P."/>
            <person name="Hiltunen Thoren M."/>
            <person name="Johannesson H."/>
        </authorList>
    </citation>
    <scope>NUCLEOTIDE SEQUENCE</scope>
    <source>
        <strain evidence="4">PSN293</strain>
    </source>
</reference>
<proteinExistence type="predicted"/>
<evidence type="ECO:0000256" key="1">
    <source>
        <dbReference type="ARBA" id="ARBA00022737"/>
    </source>
</evidence>
<dbReference type="SUPFAM" id="SSF52540">
    <property type="entry name" value="P-loop containing nucleoside triphosphate hydrolases"/>
    <property type="match status" value="1"/>
</dbReference>
<dbReference type="Gene3D" id="3.40.50.300">
    <property type="entry name" value="P-loop containing nucleotide triphosphate hydrolases"/>
    <property type="match status" value="1"/>
</dbReference>
<evidence type="ECO:0000259" key="2">
    <source>
        <dbReference type="Pfam" id="PF24883"/>
    </source>
</evidence>
<comment type="caution">
    <text evidence="4">The sequence shown here is derived from an EMBL/GenBank/DDBJ whole genome shotgun (WGS) entry which is preliminary data.</text>
</comment>
<evidence type="ECO:0008006" key="6">
    <source>
        <dbReference type="Google" id="ProtNLM"/>
    </source>
</evidence>
<name>A0AAN6Y3X4_9PEZI</name>
<keyword evidence="1" id="KW-0677">Repeat</keyword>
<accession>A0AAN6Y3X4</accession>
<evidence type="ECO:0000313" key="5">
    <source>
        <dbReference type="Proteomes" id="UP001301769"/>
    </source>
</evidence>
<dbReference type="Proteomes" id="UP001301769">
    <property type="component" value="Unassembled WGS sequence"/>
</dbReference>
<feature type="domain" description="Nephrocystin 3-like N-terminal" evidence="2">
    <location>
        <begin position="295"/>
        <end position="474"/>
    </location>
</feature>
<dbReference type="PANTHER" id="PTHR10039:SF5">
    <property type="entry name" value="NACHT DOMAIN-CONTAINING PROTEIN"/>
    <property type="match status" value="1"/>
</dbReference>
<protein>
    <recommendedName>
        <fullName evidence="6">NACHT domain-containing protein</fullName>
    </recommendedName>
</protein>
<organism evidence="4 5">
    <name type="scientific">Rhypophila decipiens</name>
    <dbReference type="NCBI Taxonomy" id="261697"/>
    <lineage>
        <taxon>Eukaryota</taxon>
        <taxon>Fungi</taxon>
        <taxon>Dikarya</taxon>
        <taxon>Ascomycota</taxon>
        <taxon>Pezizomycotina</taxon>
        <taxon>Sordariomycetes</taxon>
        <taxon>Sordariomycetidae</taxon>
        <taxon>Sordariales</taxon>
        <taxon>Naviculisporaceae</taxon>
        <taxon>Rhypophila</taxon>
    </lineage>
</organism>
<feature type="domain" description="DUF7791" evidence="3">
    <location>
        <begin position="584"/>
        <end position="706"/>
    </location>
</feature>
<dbReference type="AlphaFoldDB" id="A0AAN6Y3X4"/>
<evidence type="ECO:0000259" key="3">
    <source>
        <dbReference type="Pfam" id="PF25053"/>
    </source>
</evidence>
<dbReference type="InterPro" id="IPR056884">
    <property type="entry name" value="NPHP3-like_N"/>
</dbReference>